<accession>A0ABU6MGG5</accession>
<evidence type="ECO:0000256" key="3">
    <source>
        <dbReference type="ARBA" id="ARBA00023014"/>
    </source>
</evidence>
<dbReference type="EMBL" id="JARMAB010000006">
    <property type="protein sequence ID" value="MED1202367.1"/>
    <property type="molecule type" value="Genomic_DNA"/>
</dbReference>
<reference evidence="4 5" key="1">
    <citation type="submission" date="2023-03" db="EMBL/GenBank/DDBJ databases">
        <title>Bacillus Genome Sequencing.</title>
        <authorList>
            <person name="Dunlap C."/>
        </authorList>
    </citation>
    <scope>NUCLEOTIDE SEQUENCE [LARGE SCALE GENOMIC DNA]</scope>
    <source>
        <strain evidence="4 5">B-23453</strain>
    </source>
</reference>
<organism evidence="4 5">
    <name type="scientific">Heyndrickxia acidicola</name>
    <dbReference type="NCBI Taxonomy" id="209389"/>
    <lineage>
        <taxon>Bacteria</taxon>
        <taxon>Bacillati</taxon>
        <taxon>Bacillota</taxon>
        <taxon>Bacilli</taxon>
        <taxon>Bacillales</taxon>
        <taxon>Bacillaceae</taxon>
        <taxon>Heyndrickxia</taxon>
    </lineage>
</organism>
<dbReference type="RefSeq" id="WP_066265943.1">
    <property type="nucleotide sequence ID" value="NZ_JARMAB010000006.1"/>
</dbReference>
<dbReference type="Gene3D" id="3.30.413.10">
    <property type="entry name" value="Sulfite Reductase Hemoprotein, domain 1"/>
    <property type="match status" value="1"/>
</dbReference>
<evidence type="ECO:0000256" key="1">
    <source>
        <dbReference type="ARBA" id="ARBA00022723"/>
    </source>
</evidence>
<keyword evidence="3" id="KW-0411">Iron-sulfur</keyword>
<evidence type="ECO:0000313" key="5">
    <source>
        <dbReference type="Proteomes" id="UP001341444"/>
    </source>
</evidence>
<dbReference type="SUPFAM" id="SSF56014">
    <property type="entry name" value="Nitrite and sulphite reductase 4Fe-4S domain-like"/>
    <property type="match status" value="1"/>
</dbReference>
<evidence type="ECO:0000313" key="4">
    <source>
        <dbReference type="EMBL" id="MED1202367.1"/>
    </source>
</evidence>
<name>A0ABU6MGG5_9BACI</name>
<keyword evidence="2" id="KW-0408">Iron</keyword>
<evidence type="ECO:0000256" key="2">
    <source>
        <dbReference type="ARBA" id="ARBA00023004"/>
    </source>
</evidence>
<gene>
    <name evidence="4" type="ORF">P4T90_04590</name>
</gene>
<dbReference type="InterPro" id="IPR045854">
    <property type="entry name" value="NO2/SO3_Rdtase_4Fe4S_sf"/>
</dbReference>
<keyword evidence="1" id="KW-0479">Metal-binding</keyword>
<keyword evidence="5" id="KW-1185">Reference proteome</keyword>
<protein>
    <submittedName>
        <fullName evidence="4">Uncharacterized protein</fullName>
    </submittedName>
</protein>
<comment type="caution">
    <text evidence="4">The sequence shown here is derived from an EMBL/GenBank/DDBJ whole genome shotgun (WGS) entry which is preliminary data.</text>
</comment>
<proteinExistence type="predicted"/>
<dbReference type="Proteomes" id="UP001341444">
    <property type="component" value="Unassembled WGS sequence"/>
</dbReference>
<sequence>MEVPVTLKPSYSGCPVGCGEPVVNDSAVLKRGERFDIFIGGKAKGLKAELGQLFKSNLQAFEVYEVMEWVDWIL</sequence>